<evidence type="ECO:0000256" key="5">
    <source>
        <dbReference type="ARBA" id="ARBA00022833"/>
    </source>
</evidence>
<evidence type="ECO:0000256" key="10">
    <source>
        <dbReference type="PIRSR" id="PIRSR602481-2"/>
    </source>
</evidence>
<dbReference type="Pfam" id="PF01475">
    <property type="entry name" value="FUR"/>
    <property type="match status" value="1"/>
</dbReference>
<evidence type="ECO:0000256" key="2">
    <source>
        <dbReference type="ARBA" id="ARBA00007957"/>
    </source>
</evidence>
<dbReference type="EMBL" id="PJNH01000002">
    <property type="protein sequence ID" value="PKR78057.1"/>
    <property type="molecule type" value="Genomic_DNA"/>
</dbReference>
<comment type="cofactor">
    <cofactor evidence="10">
        <name>Mn(2+)</name>
        <dbReference type="ChEBI" id="CHEBI:29035"/>
    </cofactor>
    <cofactor evidence="10">
        <name>Fe(2+)</name>
        <dbReference type="ChEBI" id="CHEBI:29033"/>
    </cofactor>
    <text evidence="10">Binds 1 Mn(2+) or Fe(2+) ion per subunit.</text>
</comment>
<comment type="subcellular location">
    <subcellularLocation>
        <location evidence="1">Cytoplasm</location>
    </subcellularLocation>
</comment>
<dbReference type="InterPro" id="IPR036390">
    <property type="entry name" value="WH_DNA-bd_sf"/>
</dbReference>
<reference evidence="11 12" key="1">
    <citation type="submission" date="2017-06" db="EMBL/GenBank/DDBJ databases">
        <title>the draft geome sequence of Illustriluteabacillus marina B3227.</title>
        <authorList>
            <person name="He R.-H."/>
            <person name="Du Z.-J."/>
        </authorList>
    </citation>
    <scope>NUCLEOTIDE SEQUENCE [LARGE SCALE GENOMIC DNA]</scope>
    <source>
        <strain evidence="11 12">B3227</strain>
    </source>
</reference>
<keyword evidence="7" id="KW-0238">DNA-binding</keyword>
<keyword evidence="6" id="KW-0805">Transcription regulation</keyword>
<dbReference type="Gene3D" id="1.10.10.10">
    <property type="entry name" value="Winged helix-like DNA-binding domain superfamily/Winged helix DNA-binding domain"/>
    <property type="match status" value="1"/>
</dbReference>
<evidence type="ECO:0000256" key="3">
    <source>
        <dbReference type="ARBA" id="ARBA00022490"/>
    </source>
</evidence>
<dbReference type="InterPro" id="IPR043135">
    <property type="entry name" value="Fur_C"/>
</dbReference>
<feature type="binding site" evidence="9">
    <location>
        <position position="135"/>
    </location>
    <ligand>
        <name>Zn(2+)</name>
        <dbReference type="ChEBI" id="CHEBI:29105"/>
    </ligand>
</feature>
<evidence type="ECO:0000313" key="12">
    <source>
        <dbReference type="Proteomes" id="UP000243524"/>
    </source>
</evidence>
<evidence type="ECO:0000256" key="6">
    <source>
        <dbReference type="ARBA" id="ARBA00023015"/>
    </source>
</evidence>
<dbReference type="CDD" id="cd07153">
    <property type="entry name" value="Fur_like"/>
    <property type="match status" value="1"/>
</dbReference>
<evidence type="ECO:0000256" key="7">
    <source>
        <dbReference type="ARBA" id="ARBA00023125"/>
    </source>
</evidence>
<feature type="binding site" evidence="9">
    <location>
        <position position="132"/>
    </location>
    <ligand>
        <name>Zn(2+)</name>
        <dbReference type="ChEBI" id="CHEBI:29105"/>
    </ligand>
</feature>
<dbReference type="Proteomes" id="UP000243524">
    <property type="component" value="Unassembled WGS sequence"/>
</dbReference>
<name>A0A2I0QUN2_9BACI</name>
<keyword evidence="3" id="KW-0963">Cytoplasm</keyword>
<dbReference type="InterPro" id="IPR036388">
    <property type="entry name" value="WH-like_DNA-bd_sf"/>
</dbReference>
<gene>
    <name evidence="11" type="ORF">CEY16_09070</name>
</gene>
<feature type="binding site" evidence="10">
    <location>
        <position position="89"/>
    </location>
    <ligand>
        <name>Fe cation</name>
        <dbReference type="ChEBI" id="CHEBI:24875"/>
    </ligand>
</feature>
<dbReference type="GO" id="GO:0005737">
    <property type="term" value="C:cytoplasm"/>
    <property type="evidence" value="ECO:0007669"/>
    <property type="project" value="UniProtKB-SubCell"/>
</dbReference>
<evidence type="ECO:0000256" key="9">
    <source>
        <dbReference type="PIRSR" id="PIRSR602481-1"/>
    </source>
</evidence>
<dbReference type="SUPFAM" id="SSF46785">
    <property type="entry name" value="Winged helix' DNA-binding domain"/>
    <property type="match status" value="1"/>
</dbReference>
<dbReference type="AlphaFoldDB" id="A0A2I0QUN2"/>
<accession>A0A2I0QUN2</accession>
<evidence type="ECO:0000256" key="4">
    <source>
        <dbReference type="ARBA" id="ARBA00022491"/>
    </source>
</evidence>
<keyword evidence="10" id="KW-0408">Iron</keyword>
<evidence type="ECO:0000256" key="8">
    <source>
        <dbReference type="ARBA" id="ARBA00023163"/>
    </source>
</evidence>
<dbReference type="Gene3D" id="3.30.1490.190">
    <property type="match status" value="1"/>
</dbReference>
<dbReference type="OrthoDB" id="8659436at2"/>
<organism evidence="11 12">
    <name type="scientific">Halalkalibacillus sediminis</name>
    <dbReference type="NCBI Taxonomy" id="2018042"/>
    <lineage>
        <taxon>Bacteria</taxon>
        <taxon>Bacillati</taxon>
        <taxon>Bacillota</taxon>
        <taxon>Bacilli</taxon>
        <taxon>Bacillales</taxon>
        <taxon>Bacillaceae</taxon>
        <taxon>Halalkalibacillus</taxon>
    </lineage>
</organism>
<keyword evidence="8" id="KW-0804">Transcription</keyword>
<keyword evidence="9" id="KW-0479">Metal-binding</keyword>
<dbReference type="PANTHER" id="PTHR33202">
    <property type="entry name" value="ZINC UPTAKE REGULATION PROTEIN"/>
    <property type="match status" value="1"/>
</dbReference>
<comment type="caution">
    <text evidence="11">The sequence shown here is derived from an EMBL/GenBank/DDBJ whole genome shotgun (WGS) entry which is preliminary data.</text>
</comment>
<dbReference type="InterPro" id="IPR002481">
    <property type="entry name" value="FUR"/>
</dbReference>
<dbReference type="PANTHER" id="PTHR33202:SF1">
    <property type="entry name" value="FERRIC UPTAKE REGULATION PROTEIN"/>
    <property type="match status" value="1"/>
</dbReference>
<evidence type="ECO:0000256" key="1">
    <source>
        <dbReference type="ARBA" id="ARBA00004496"/>
    </source>
</evidence>
<feature type="binding site" evidence="10">
    <location>
        <position position="124"/>
    </location>
    <ligand>
        <name>Fe cation</name>
        <dbReference type="ChEBI" id="CHEBI:24875"/>
    </ligand>
</feature>
<keyword evidence="5 9" id="KW-0862">Zinc</keyword>
<feature type="binding site" evidence="9">
    <location>
        <position position="98"/>
    </location>
    <ligand>
        <name>Zn(2+)</name>
        <dbReference type="ChEBI" id="CHEBI:29105"/>
    </ligand>
</feature>
<comment type="cofactor">
    <cofactor evidence="9">
        <name>Zn(2+)</name>
        <dbReference type="ChEBI" id="CHEBI:29105"/>
    </cofactor>
    <text evidence="9">Binds 1 zinc ion per subunit.</text>
</comment>
<protein>
    <submittedName>
        <fullName evidence="11">Transcriptional repressor</fullName>
    </submittedName>
</protein>
<evidence type="ECO:0000313" key="11">
    <source>
        <dbReference type="EMBL" id="PKR78057.1"/>
    </source>
</evidence>
<dbReference type="GO" id="GO:0045892">
    <property type="term" value="P:negative regulation of DNA-templated transcription"/>
    <property type="evidence" value="ECO:0007669"/>
    <property type="project" value="TreeGrafter"/>
</dbReference>
<comment type="similarity">
    <text evidence="2">Belongs to the Fur family.</text>
</comment>
<dbReference type="GO" id="GO:0008270">
    <property type="term" value="F:zinc ion binding"/>
    <property type="evidence" value="ECO:0007669"/>
    <property type="project" value="TreeGrafter"/>
</dbReference>
<feature type="binding site" evidence="9">
    <location>
        <position position="95"/>
    </location>
    <ligand>
        <name>Zn(2+)</name>
        <dbReference type="ChEBI" id="CHEBI:29105"/>
    </ligand>
</feature>
<sequence>MNLSRALETLKNEGYKYTEKREDILTFFNRENGYRTASDLLKFMAQKYEGISYDTIYRNLHLFNDLEILESTELDGEKHFRLSCGHHHHHHHFICKSCGRTETIETCPMDEIEKDLSGFMIENHKFEVYGFCPQCH</sequence>
<proteinExistence type="inferred from homology"/>
<dbReference type="GO" id="GO:1900376">
    <property type="term" value="P:regulation of secondary metabolite biosynthetic process"/>
    <property type="evidence" value="ECO:0007669"/>
    <property type="project" value="TreeGrafter"/>
</dbReference>
<keyword evidence="4" id="KW-0678">Repressor</keyword>
<dbReference type="GO" id="GO:0000976">
    <property type="term" value="F:transcription cis-regulatory region binding"/>
    <property type="evidence" value="ECO:0007669"/>
    <property type="project" value="TreeGrafter"/>
</dbReference>
<dbReference type="RefSeq" id="WP_101331665.1">
    <property type="nucleotide sequence ID" value="NZ_PJNH01000002.1"/>
</dbReference>
<keyword evidence="12" id="KW-1185">Reference proteome</keyword>
<dbReference type="GO" id="GO:0003700">
    <property type="term" value="F:DNA-binding transcription factor activity"/>
    <property type="evidence" value="ECO:0007669"/>
    <property type="project" value="InterPro"/>
</dbReference>